<proteinExistence type="predicted"/>
<dbReference type="Proteomes" id="UP000192708">
    <property type="component" value="Unassembled WGS sequence"/>
</dbReference>
<dbReference type="PROSITE" id="PS51257">
    <property type="entry name" value="PROKAR_LIPOPROTEIN"/>
    <property type="match status" value="1"/>
</dbReference>
<sequence>MISIKLPKTLQMSIQQIIYVSSIGILLLSLSACQTPKAPSATNLAVRKPPVIGIALGGGAARGFAHIGVLKVLEANQIKPGLVVGTSAGSVIASVYATGITASELNRIAINLDEASITDWANPFSNKFGGVIKGDALQNHVNKLVNNKLIDQMEIPLGIVATDLQTGDAILFRRGDTGQAVRASSSVPGIFSPTRISNRDYVDGGLSSPIPIRFTKQMGADIVIAVNISSDPSDQSVAGTFGVLLQTTTIMGRNISLYEMPLADVIVVPKLPSMKGTDFKSRNSAILAGEEAMQEQLELLKKKIDDYYMRPKVSK</sequence>
<dbReference type="Pfam" id="PF01734">
    <property type="entry name" value="Patatin"/>
    <property type="match status" value="1"/>
</dbReference>
<evidence type="ECO:0000313" key="6">
    <source>
        <dbReference type="EMBL" id="SMC48012.1"/>
    </source>
</evidence>
<dbReference type="PROSITE" id="PS51635">
    <property type="entry name" value="PNPLA"/>
    <property type="match status" value="1"/>
</dbReference>
<evidence type="ECO:0000259" key="5">
    <source>
        <dbReference type="PROSITE" id="PS51635"/>
    </source>
</evidence>
<evidence type="ECO:0000256" key="2">
    <source>
        <dbReference type="ARBA" id="ARBA00022963"/>
    </source>
</evidence>
<dbReference type="InterPro" id="IPR002641">
    <property type="entry name" value="PNPLA_dom"/>
</dbReference>
<dbReference type="GO" id="GO:0016042">
    <property type="term" value="P:lipid catabolic process"/>
    <property type="evidence" value="ECO:0007669"/>
    <property type="project" value="UniProtKB-UniRule"/>
</dbReference>
<keyword evidence="1 4" id="KW-0378">Hydrolase</keyword>
<name>A0A1W1ZIK4_9BURK</name>
<dbReference type="InterPro" id="IPR050301">
    <property type="entry name" value="NTE"/>
</dbReference>
<feature type="active site" description="Nucleophile" evidence="4">
    <location>
        <position position="87"/>
    </location>
</feature>
<feature type="short sequence motif" description="DGA/G" evidence="4">
    <location>
        <begin position="203"/>
        <end position="205"/>
    </location>
</feature>
<dbReference type="CDD" id="cd07205">
    <property type="entry name" value="Pat_PNPLA6_PNPLA7_NTE1_like"/>
    <property type="match status" value="1"/>
</dbReference>
<keyword evidence="2 4" id="KW-0442">Lipid degradation</keyword>
<feature type="domain" description="PNPLA" evidence="5">
    <location>
        <begin position="54"/>
        <end position="216"/>
    </location>
</feature>
<keyword evidence="3 4" id="KW-0443">Lipid metabolism</keyword>
<evidence type="ECO:0000313" key="7">
    <source>
        <dbReference type="Proteomes" id="UP000192708"/>
    </source>
</evidence>
<evidence type="ECO:0000256" key="4">
    <source>
        <dbReference type="PROSITE-ProRule" id="PRU01161"/>
    </source>
</evidence>
<dbReference type="GO" id="GO:0016787">
    <property type="term" value="F:hydrolase activity"/>
    <property type="evidence" value="ECO:0007669"/>
    <property type="project" value="UniProtKB-UniRule"/>
</dbReference>
<dbReference type="SUPFAM" id="SSF52151">
    <property type="entry name" value="FabD/lysophospholipase-like"/>
    <property type="match status" value="1"/>
</dbReference>
<gene>
    <name evidence="6" type="ORF">SAMN06296008_105159</name>
</gene>
<dbReference type="InterPro" id="IPR016035">
    <property type="entry name" value="Acyl_Trfase/lysoPLipase"/>
</dbReference>
<evidence type="ECO:0000256" key="3">
    <source>
        <dbReference type="ARBA" id="ARBA00023098"/>
    </source>
</evidence>
<feature type="short sequence motif" description="GXSXG" evidence="4">
    <location>
        <begin position="85"/>
        <end position="89"/>
    </location>
</feature>
<reference evidence="6 7" key="1">
    <citation type="submission" date="2017-04" db="EMBL/GenBank/DDBJ databases">
        <authorList>
            <person name="Afonso C.L."/>
            <person name="Miller P.J."/>
            <person name="Scott M.A."/>
            <person name="Spackman E."/>
            <person name="Goraichik I."/>
            <person name="Dimitrov K.M."/>
            <person name="Suarez D.L."/>
            <person name="Swayne D.E."/>
        </authorList>
    </citation>
    <scope>NUCLEOTIDE SEQUENCE [LARGE SCALE GENOMIC DNA]</scope>
    <source>
        <strain evidence="6 7">VK13</strain>
    </source>
</reference>
<dbReference type="PANTHER" id="PTHR14226:SF76">
    <property type="entry name" value="NTE FAMILY PROTEIN RSSA"/>
    <property type="match status" value="1"/>
</dbReference>
<dbReference type="EMBL" id="FWXJ01000005">
    <property type="protein sequence ID" value="SMC48012.1"/>
    <property type="molecule type" value="Genomic_DNA"/>
</dbReference>
<feature type="active site" description="Proton acceptor" evidence="4">
    <location>
        <position position="203"/>
    </location>
</feature>
<accession>A0A1W1ZIK4</accession>
<evidence type="ECO:0000256" key="1">
    <source>
        <dbReference type="ARBA" id="ARBA00022801"/>
    </source>
</evidence>
<protein>
    <submittedName>
        <fullName evidence="6">NTE family protein</fullName>
    </submittedName>
</protein>
<dbReference type="Gene3D" id="3.40.1090.10">
    <property type="entry name" value="Cytosolic phospholipase A2 catalytic domain"/>
    <property type="match status" value="2"/>
</dbReference>
<dbReference type="AlphaFoldDB" id="A0A1W1ZIK4"/>
<dbReference type="PANTHER" id="PTHR14226">
    <property type="entry name" value="NEUROPATHY TARGET ESTERASE/SWISS CHEESE D.MELANOGASTER"/>
    <property type="match status" value="1"/>
</dbReference>
<keyword evidence="7" id="KW-1185">Reference proteome</keyword>
<comment type="caution">
    <text evidence="4">Lacks conserved residue(s) required for the propagation of feature annotation.</text>
</comment>
<dbReference type="STRING" id="1938817.SAMN06296008_105159"/>
<organism evidence="6 7">
    <name type="scientific">Polynucleobacter kasalickyi</name>
    <dbReference type="NCBI Taxonomy" id="1938817"/>
    <lineage>
        <taxon>Bacteria</taxon>
        <taxon>Pseudomonadati</taxon>
        <taxon>Pseudomonadota</taxon>
        <taxon>Betaproteobacteria</taxon>
        <taxon>Burkholderiales</taxon>
        <taxon>Burkholderiaceae</taxon>
        <taxon>Polynucleobacter</taxon>
    </lineage>
</organism>